<protein>
    <submittedName>
        <fullName evidence="10">Uncharacterized protein</fullName>
    </submittedName>
</protein>
<dbReference type="InterPro" id="IPR036852">
    <property type="entry name" value="Peptidase_S8/S53_dom_sf"/>
</dbReference>
<dbReference type="Gene3D" id="3.40.50.200">
    <property type="entry name" value="Peptidase S8/S53 domain"/>
    <property type="match status" value="2"/>
</dbReference>
<organism evidence="10 11">
    <name type="scientific">Spirodela intermedia</name>
    <name type="common">Intermediate duckweed</name>
    <dbReference type="NCBI Taxonomy" id="51605"/>
    <lineage>
        <taxon>Eukaryota</taxon>
        <taxon>Viridiplantae</taxon>
        <taxon>Streptophyta</taxon>
        <taxon>Embryophyta</taxon>
        <taxon>Tracheophyta</taxon>
        <taxon>Spermatophyta</taxon>
        <taxon>Magnoliopsida</taxon>
        <taxon>Liliopsida</taxon>
        <taxon>Araceae</taxon>
        <taxon>Lemnoideae</taxon>
        <taxon>Spirodela</taxon>
    </lineage>
</organism>
<feature type="domain" description="Subtilisin-like protease fibronectin type-III" evidence="9">
    <location>
        <begin position="530"/>
        <end position="617"/>
    </location>
</feature>
<accession>A0A7I8L8M6</accession>
<dbReference type="Proteomes" id="UP000663760">
    <property type="component" value="Chromosome 12"/>
</dbReference>
<keyword evidence="3 7" id="KW-0732">Signal</keyword>
<dbReference type="InterPro" id="IPR045051">
    <property type="entry name" value="SBT"/>
</dbReference>
<dbReference type="PRINTS" id="PR00723">
    <property type="entry name" value="SUBTILISIN"/>
</dbReference>
<dbReference type="OrthoDB" id="640735at2759"/>
<evidence type="ECO:0000256" key="7">
    <source>
        <dbReference type="SAM" id="SignalP"/>
    </source>
</evidence>
<dbReference type="PROSITE" id="PS51892">
    <property type="entry name" value="SUBTILASE"/>
    <property type="match status" value="1"/>
</dbReference>
<evidence type="ECO:0000256" key="1">
    <source>
        <dbReference type="ARBA" id="ARBA00011073"/>
    </source>
</evidence>
<dbReference type="Pfam" id="PF00082">
    <property type="entry name" value="Peptidase_S8"/>
    <property type="match status" value="1"/>
</dbReference>
<dbReference type="SUPFAM" id="SSF52743">
    <property type="entry name" value="Subtilisin-like"/>
    <property type="match status" value="1"/>
</dbReference>
<dbReference type="Gene3D" id="2.60.40.2310">
    <property type="match status" value="1"/>
</dbReference>
<name>A0A7I8L8M6_SPIIN</name>
<dbReference type="InterPro" id="IPR041469">
    <property type="entry name" value="Subtilisin-like_FN3"/>
</dbReference>
<dbReference type="GO" id="GO:0006508">
    <property type="term" value="P:proteolysis"/>
    <property type="evidence" value="ECO:0007669"/>
    <property type="project" value="UniProtKB-KW"/>
</dbReference>
<comment type="similarity">
    <text evidence="1 6">Belongs to the peptidase S8 family.</text>
</comment>
<proteinExistence type="inferred from homology"/>
<evidence type="ECO:0000256" key="5">
    <source>
        <dbReference type="ARBA" id="ARBA00022825"/>
    </source>
</evidence>
<evidence type="ECO:0000256" key="3">
    <source>
        <dbReference type="ARBA" id="ARBA00022729"/>
    </source>
</evidence>
<dbReference type="AlphaFoldDB" id="A0A7I8L8M6"/>
<dbReference type="InterPro" id="IPR000209">
    <property type="entry name" value="Peptidase_S8/S53_dom"/>
</dbReference>
<evidence type="ECO:0000256" key="4">
    <source>
        <dbReference type="ARBA" id="ARBA00022801"/>
    </source>
</evidence>
<keyword evidence="5" id="KW-0720">Serine protease</keyword>
<keyword evidence="4" id="KW-0378">Hydrolase</keyword>
<evidence type="ECO:0000256" key="2">
    <source>
        <dbReference type="ARBA" id="ARBA00022670"/>
    </source>
</evidence>
<feature type="chain" id="PRO_5029702629" evidence="7">
    <location>
        <begin position="24"/>
        <end position="619"/>
    </location>
</feature>
<dbReference type="Pfam" id="PF17766">
    <property type="entry name" value="fn3_6"/>
    <property type="match status" value="1"/>
</dbReference>
<evidence type="ECO:0000256" key="6">
    <source>
        <dbReference type="PROSITE-ProRule" id="PRU01240"/>
    </source>
</evidence>
<evidence type="ECO:0000313" key="11">
    <source>
        <dbReference type="Proteomes" id="UP000663760"/>
    </source>
</evidence>
<evidence type="ECO:0000313" key="10">
    <source>
        <dbReference type="EMBL" id="CAA7405966.1"/>
    </source>
</evidence>
<sequence>MERSELLFLILSFLLLWNPLVLARGQLSPPTSVGGGDDDRRRLQTYIVHVQKPKNLHAIGGFAARLTPEEVEAIEAVNGFLLAQPDAELVPRTTHTPKFLGLTRSGQFWEMAKRGEGQVISVREVSFYSDQKSFKDAGMLPPPARWKGACEMFNASGIPYNPNEDRSHGSHVASTAAGNYVPGANYMGQACGVAVGTAPRAHLAFYSARSVSDWLRAVDQAVDDGIDVLSISVSLTTAPPFYNNPLDIATLAAARRGAFGSVAAGNDGPERATLLDNTPWSLSVGASTSDRMVRTELRLGDESVIPAECDLSMYSFFPVGAPIQAVFPGYWTGNESATHCRDEYLGGENVTGKPTCNVRQASGKVGVVLNEKVQGSTLLYGAQCVPAVHPVGTITGVRRSPAVAYFSAWGPSLVSNGVLRPDIVGPGVNVLATTNSHVPFFFLSDTSMACPHLSGIAALLRSVHPTWSPAMIKSAMMTTSDWLDNAGMPIADETGEPADLYATGAGHKQTNAVLGGIFDCAVSGAISGEQLNYPTFSVRLCSTPKVVTRTLTVSIEQPPNVWISVFPRKLDFSKVGQKRKYKVTIASTNPRRLPGEVVEGQLSWISAQHIVRSPISIVF</sequence>
<feature type="domain" description="Peptidase S8/S53" evidence="8">
    <location>
        <begin position="155"/>
        <end position="492"/>
    </location>
</feature>
<dbReference type="PROSITE" id="PS00137">
    <property type="entry name" value="SUBTILASE_HIS"/>
    <property type="match status" value="1"/>
</dbReference>
<dbReference type="PANTHER" id="PTHR10795">
    <property type="entry name" value="PROPROTEIN CONVERTASE SUBTILISIN/KEXIN"/>
    <property type="match status" value="1"/>
</dbReference>
<feature type="signal peptide" evidence="7">
    <location>
        <begin position="1"/>
        <end position="23"/>
    </location>
</feature>
<keyword evidence="2" id="KW-0645">Protease</keyword>
<gene>
    <name evidence="10" type="ORF">SI8410_12016644</name>
</gene>
<dbReference type="InterPro" id="IPR015500">
    <property type="entry name" value="Peptidase_S8_subtilisin-rel"/>
</dbReference>
<reference evidence="10" key="1">
    <citation type="submission" date="2020-02" db="EMBL/GenBank/DDBJ databases">
        <authorList>
            <person name="Scholz U."/>
            <person name="Mascher M."/>
            <person name="Fiebig A."/>
        </authorList>
    </citation>
    <scope>NUCLEOTIDE SEQUENCE</scope>
</reference>
<keyword evidence="11" id="KW-1185">Reference proteome</keyword>
<dbReference type="InterPro" id="IPR022398">
    <property type="entry name" value="Peptidase_S8_His-AS"/>
</dbReference>
<comment type="caution">
    <text evidence="6">Lacks conserved residue(s) required for the propagation of feature annotation.</text>
</comment>
<dbReference type="GO" id="GO:0004252">
    <property type="term" value="F:serine-type endopeptidase activity"/>
    <property type="evidence" value="ECO:0007669"/>
    <property type="project" value="InterPro"/>
</dbReference>
<evidence type="ECO:0000259" key="8">
    <source>
        <dbReference type="Pfam" id="PF00082"/>
    </source>
</evidence>
<dbReference type="EMBL" id="LR746275">
    <property type="protein sequence ID" value="CAA7405966.1"/>
    <property type="molecule type" value="Genomic_DNA"/>
</dbReference>
<evidence type="ECO:0000259" key="9">
    <source>
        <dbReference type="Pfam" id="PF17766"/>
    </source>
</evidence>